<dbReference type="EMBL" id="BEXB01000018">
    <property type="protein sequence ID" value="GAY76821.1"/>
    <property type="molecule type" value="Genomic_DNA"/>
</dbReference>
<gene>
    <name evidence="1" type="ORF">NBRC111894_2375</name>
</gene>
<name>A0A4Y1ZD04_9BACL</name>
<proteinExistence type="predicted"/>
<evidence type="ECO:0000313" key="1">
    <source>
        <dbReference type="EMBL" id="GAY76821.1"/>
    </source>
</evidence>
<organism evidence="1 2">
    <name type="scientific">Sporolactobacillus inulinus</name>
    <dbReference type="NCBI Taxonomy" id="2078"/>
    <lineage>
        <taxon>Bacteria</taxon>
        <taxon>Bacillati</taxon>
        <taxon>Bacillota</taxon>
        <taxon>Bacilli</taxon>
        <taxon>Bacillales</taxon>
        <taxon>Sporolactobacillaceae</taxon>
        <taxon>Sporolactobacillus</taxon>
    </lineage>
</organism>
<dbReference type="RefSeq" id="WP_272947211.1">
    <property type="nucleotide sequence ID" value="NZ_BJMS01000117.1"/>
</dbReference>
<reference evidence="1 2" key="1">
    <citation type="submission" date="2017-11" db="EMBL/GenBank/DDBJ databases">
        <title>Draft Genome Sequence of Sporolactobacillus inulinus NBRC 111894 Isolated from Koso, a Japanese Sugar-Vegetable Fermented Beverage.</title>
        <authorList>
            <person name="Chiou T.Y."/>
            <person name="Oshima K."/>
            <person name="Suda W."/>
            <person name="Hattori M."/>
            <person name="Takahashi T."/>
        </authorList>
    </citation>
    <scope>NUCLEOTIDE SEQUENCE [LARGE SCALE GENOMIC DNA]</scope>
    <source>
        <strain evidence="1 2">NBRC111894</strain>
    </source>
</reference>
<protein>
    <submittedName>
        <fullName evidence="1">Uncharacterized protein</fullName>
    </submittedName>
</protein>
<dbReference type="Proteomes" id="UP000319716">
    <property type="component" value="Unassembled WGS sequence"/>
</dbReference>
<comment type="caution">
    <text evidence="1">The sequence shown here is derived from an EMBL/GenBank/DDBJ whole genome shotgun (WGS) entry which is preliminary data.</text>
</comment>
<dbReference type="AlphaFoldDB" id="A0A4Y1ZD04"/>
<accession>A0A4Y1ZD04</accession>
<evidence type="ECO:0000313" key="2">
    <source>
        <dbReference type="Proteomes" id="UP000319716"/>
    </source>
</evidence>
<sequence>MNWSTHIRKDPKKMKQIIESIKYYNGTFPKEYNLPLTHLP</sequence>